<protein>
    <recommendedName>
        <fullName evidence="4">SMI1/KNR4 family protein</fullName>
    </recommendedName>
</protein>
<feature type="compositionally biased region" description="Basic and acidic residues" evidence="1">
    <location>
        <begin position="12"/>
        <end position="22"/>
    </location>
</feature>
<keyword evidence="3" id="KW-1185">Reference proteome</keyword>
<organism evidence="2 3">
    <name type="scientific">Paractinoplanes toevensis</name>
    <dbReference type="NCBI Taxonomy" id="571911"/>
    <lineage>
        <taxon>Bacteria</taxon>
        <taxon>Bacillati</taxon>
        <taxon>Actinomycetota</taxon>
        <taxon>Actinomycetes</taxon>
        <taxon>Micromonosporales</taxon>
        <taxon>Micromonosporaceae</taxon>
        <taxon>Paractinoplanes</taxon>
    </lineage>
</organism>
<dbReference type="Proteomes" id="UP000677082">
    <property type="component" value="Unassembled WGS sequence"/>
</dbReference>
<evidence type="ECO:0008006" key="4">
    <source>
        <dbReference type="Google" id="ProtNLM"/>
    </source>
</evidence>
<sequence>MAPIPRRVQRRRPADLPEKDLTELSDAQRTARWLGFDRAGTAKLRLLEQRLGTALPPSYRAFLAVSDGWLNLSPVHVDHAYDRRRQLAPESRPRPVADPPRRSGGVLRGAERAGGHPVQPVGADDLVTAGRTLALEGLQRTAIGPYRNLLTEILTADEIEDPDRFVPPVLPEPPNFQAALEQARRLVRAGEPAAAWRTVESGLLLTSKF</sequence>
<evidence type="ECO:0000313" key="2">
    <source>
        <dbReference type="EMBL" id="GIM91649.1"/>
    </source>
</evidence>
<comment type="caution">
    <text evidence="2">The sequence shown here is derived from an EMBL/GenBank/DDBJ whole genome shotgun (WGS) entry which is preliminary data.</text>
</comment>
<evidence type="ECO:0000256" key="1">
    <source>
        <dbReference type="SAM" id="MobiDB-lite"/>
    </source>
</evidence>
<feature type="compositionally biased region" description="Basic and acidic residues" evidence="1">
    <location>
        <begin position="85"/>
        <end position="101"/>
    </location>
</feature>
<reference evidence="2 3" key="1">
    <citation type="submission" date="2021-03" db="EMBL/GenBank/DDBJ databases">
        <title>Whole genome shotgun sequence of Actinoplanes toevensis NBRC 105298.</title>
        <authorList>
            <person name="Komaki H."/>
            <person name="Tamura T."/>
        </authorList>
    </citation>
    <scope>NUCLEOTIDE SEQUENCE [LARGE SCALE GENOMIC DNA]</scope>
    <source>
        <strain evidence="2 3">NBRC 105298</strain>
    </source>
</reference>
<dbReference type="AlphaFoldDB" id="A0A919TCG2"/>
<feature type="region of interest" description="Disordered" evidence="1">
    <location>
        <begin position="85"/>
        <end position="123"/>
    </location>
</feature>
<feature type="region of interest" description="Disordered" evidence="1">
    <location>
        <begin position="1"/>
        <end position="23"/>
    </location>
</feature>
<proteinExistence type="predicted"/>
<name>A0A919TCG2_9ACTN</name>
<accession>A0A919TCG2</accession>
<dbReference type="EMBL" id="BOQN01000049">
    <property type="protein sequence ID" value="GIM91649.1"/>
    <property type="molecule type" value="Genomic_DNA"/>
</dbReference>
<evidence type="ECO:0000313" key="3">
    <source>
        <dbReference type="Proteomes" id="UP000677082"/>
    </source>
</evidence>
<gene>
    <name evidence="2" type="ORF">Ato02nite_034420</name>
</gene>